<dbReference type="Pfam" id="PF01774">
    <property type="entry name" value="UreD"/>
    <property type="match status" value="1"/>
</dbReference>
<proteinExistence type="inferred from homology"/>
<dbReference type="EMBL" id="LSMT01000095">
    <property type="protein sequence ID" value="PFX27811.1"/>
    <property type="molecule type" value="Genomic_DNA"/>
</dbReference>
<evidence type="ECO:0000313" key="3">
    <source>
        <dbReference type="EMBL" id="PFX27811.1"/>
    </source>
</evidence>
<evidence type="ECO:0000256" key="2">
    <source>
        <dbReference type="ARBA" id="ARBA00023186"/>
    </source>
</evidence>
<dbReference type="Proteomes" id="UP000225706">
    <property type="component" value="Unassembled WGS sequence"/>
</dbReference>
<protein>
    <submittedName>
        <fullName evidence="3">Urease accessory protein D</fullName>
    </submittedName>
</protein>
<dbReference type="AlphaFoldDB" id="A0A2B4SD52"/>
<organism evidence="3 4">
    <name type="scientific">Stylophora pistillata</name>
    <name type="common">Smooth cauliflower coral</name>
    <dbReference type="NCBI Taxonomy" id="50429"/>
    <lineage>
        <taxon>Eukaryota</taxon>
        <taxon>Metazoa</taxon>
        <taxon>Cnidaria</taxon>
        <taxon>Anthozoa</taxon>
        <taxon>Hexacorallia</taxon>
        <taxon>Scleractinia</taxon>
        <taxon>Astrocoeniina</taxon>
        <taxon>Pocilloporidae</taxon>
        <taxon>Stylophora</taxon>
    </lineage>
</organism>
<dbReference type="GO" id="GO:0016151">
    <property type="term" value="F:nickel cation binding"/>
    <property type="evidence" value="ECO:0007669"/>
    <property type="project" value="InterPro"/>
</dbReference>
<accession>A0A2B4SD52</accession>
<keyword evidence="4" id="KW-1185">Reference proteome</keyword>
<sequence>MSVENGKHIADNNGHLNRRKAVKGFAEFCCSPVKNKDTWKESAEDFKVKNTNLEYTYPLKLLVPGFASSVPCCQWLYVITFGGGLVEGDNVSLDVKVGEHCTVVVTTQASTKVYNSEESLVTQQGLRGLVADGGLLAVLPDPVVCFKNAIYSQKQDFELTSDGSVVILDWFKAGRVALGEVWDMISYKSHNRVFVDGKQVYGDSIFLSNENSFLSLKESMFGVMVLGTCVFIGPYFKEIKKNIKERVSVLTKCNDMSTVKKDVMAYASILDPSLCDGVVVKLITTQSTEEAYNFFRMVIQDIVPRLGGDPLVK</sequence>
<dbReference type="PANTHER" id="PTHR33643:SF1">
    <property type="entry name" value="UREASE ACCESSORY PROTEIN D"/>
    <property type="match status" value="1"/>
</dbReference>
<comment type="similarity">
    <text evidence="1">Belongs to the UreD family.</text>
</comment>
<dbReference type="PANTHER" id="PTHR33643">
    <property type="entry name" value="UREASE ACCESSORY PROTEIN D"/>
    <property type="match status" value="1"/>
</dbReference>
<comment type="caution">
    <text evidence="3">The sequence shown here is derived from an EMBL/GenBank/DDBJ whole genome shotgun (WGS) entry which is preliminary data.</text>
</comment>
<dbReference type="HAMAP" id="MF_01384">
    <property type="entry name" value="UreD"/>
    <property type="match status" value="1"/>
</dbReference>
<dbReference type="OrthoDB" id="5550464at2759"/>
<reference evidence="4" key="1">
    <citation type="journal article" date="2017" name="bioRxiv">
        <title>Comparative analysis of the genomes of Stylophora pistillata and Acropora digitifera provides evidence for extensive differences between species of corals.</title>
        <authorList>
            <person name="Voolstra C.R."/>
            <person name="Li Y."/>
            <person name="Liew Y.J."/>
            <person name="Baumgarten S."/>
            <person name="Zoccola D."/>
            <person name="Flot J.-F."/>
            <person name="Tambutte S."/>
            <person name="Allemand D."/>
            <person name="Aranda M."/>
        </authorList>
    </citation>
    <scope>NUCLEOTIDE SEQUENCE [LARGE SCALE GENOMIC DNA]</scope>
</reference>
<keyword evidence="2" id="KW-0143">Chaperone</keyword>
<dbReference type="STRING" id="50429.A0A2B4SD52"/>
<evidence type="ECO:0000313" key="4">
    <source>
        <dbReference type="Proteomes" id="UP000225706"/>
    </source>
</evidence>
<gene>
    <name evidence="3" type="primary">URED</name>
    <name evidence="3" type="ORF">AWC38_SpisGene7475</name>
</gene>
<name>A0A2B4SD52_STYPI</name>
<dbReference type="InterPro" id="IPR002669">
    <property type="entry name" value="UreD"/>
</dbReference>
<evidence type="ECO:0000256" key="1">
    <source>
        <dbReference type="ARBA" id="ARBA00007177"/>
    </source>
</evidence>